<keyword evidence="3" id="KW-1185">Reference proteome</keyword>
<sequence>MEPLACFSIFHFRLLVAVSETQSHDGGAVSPTQAESKGSCRKSWSRVHWRGEVCGDRRRGYSVWDEGMHRIQLWPPIKMVGDDTNPRPRQIRKLFLTNHFSQYATAPAALRRYDGPSSSEI</sequence>
<evidence type="ECO:0000313" key="3">
    <source>
        <dbReference type="Proteomes" id="UP000054321"/>
    </source>
</evidence>
<evidence type="ECO:0008006" key="4">
    <source>
        <dbReference type="Google" id="ProtNLM"/>
    </source>
</evidence>
<dbReference type="EMBL" id="KN832875">
    <property type="protein sequence ID" value="KIN01691.1"/>
    <property type="molecule type" value="Genomic_DNA"/>
</dbReference>
<feature type="chain" id="PRO_5002165159" description="Secreted protein" evidence="1">
    <location>
        <begin position="22"/>
        <end position="121"/>
    </location>
</feature>
<dbReference type="HOGENOM" id="CLU_2038738_0_0_1"/>
<evidence type="ECO:0000313" key="2">
    <source>
        <dbReference type="EMBL" id="KIN01691.1"/>
    </source>
</evidence>
<organism evidence="2 3">
    <name type="scientific">Oidiodendron maius (strain Zn)</name>
    <dbReference type="NCBI Taxonomy" id="913774"/>
    <lineage>
        <taxon>Eukaryota</taxon>
        <taxon>Fungi</taxon>
        <taxon>Dikarya</taxon>
        <taxon>Ascomycota</taxon>
        <taxon>Pezizomycotina</taxon>
        <taxon>Leotiomycetes</taxon>
        <taxon>Leotiomycetes incertae sedis</taxon>
        <taxon>Myxotrichaceae</taxon>
        <taxon>Oidiodendron</taxon>
    </lineage>
</organism>
<reference evidence="2 3" key="1">
    <citation type="submission" date="2014-04" db="EMBL/GenBank/DDBJ databases">
        <authorList>
            <consortium name="DOE Joint Genome Institute"/>
            <person name="Kuo A."/>
            <person name="Martino E."/>
            <person name="Perotto S."/>
            <person name="Kohler A."/>
            <person name="Nagy L.G."/>
            <person name="Floudas D."/>
            <person name="Copeland A."/>
            <person name="Barry K.W."/>
            <person name="Cichocki N."/>
            <person name="Veneault-Fourrey C."/>
            <person name="LaButti K."/>
            <person name="Lindquist E.A."/>
            <person name="Lipzen A."/>
            <person name="Lundell T."/>
            <person name="Morin E."/>
            <person name="Murat C."/>
            <person name="Sun H."/>
            <person name="Tunlid A."/>
            <person name="Henrissat B."/>
            <person name="Grigoriev I.V."/>
            <person name="Hibbett D.S."/>
            <person name="Martin F."/>
            <person name="Nordberg H.P."/>
            <person name="Cantor M.N."/>
            <person name="Hua S.X."/>
        </authorList>
    </citation>
    <scope>NUCLEOTIDE SEQUENCE [LARGE SCALE GENOMIC DNA]</scope>
    <source>
        <strain evidence="2 3">Zn</strain>
    </source>
</reference>
<name>A0A0C3H0I1_OIDMZ</name>
<gene>
    <name evidence="2" type="ORF">OIDMADRAFT_53216</name>
</gene>
<dbReference type="InParanoid" id="A0A0C3H0I1"/>
<reference evidence="3" key="2">
    <citation type="submission" date="2015-01" db="EMBL/GenBank/DDBJ databases">
        <title>Evolutionary Origins and Diversification of the Mycorrhizal Mutualists.</title>
        <authorList>
            <consortium name="DOE Joint Genome Institute"/>
            <consortium name="Mycorrhizal Genomics Consortium"/>
            <person name="Kohler A."/>
            <person name="Kuo A."/>
            <person name="Nagy L.G."/>
            <person name="Floudas D."/>
            <person name="Copeland A."/>
            <person name="Barry K.W."/>
            <person name="Cichocki N."/>
            <person name="Veneault-Fourrey C."/>
            <person name="LaButti K."/>
            <person name="Lindquist E.A."/>
            <person name="Lipzen A."/>
            <person name="Lundell T."/>
            <person name="Morin E."/>
            <person name="Murat C."/>
            <person name="Riley R."/>
            <person name="Ohm R."/>
            <person name="Sun H."/>
            <person name="Tunlid A."/>
            <person name="Henrissat B."/>
            <person name="Grigoriev I.V."/>
            <person name="Hibbett D.S."/>
            <person name="Martin F."/>
        </authorList>
    </citation>
    <scope>NUCLEOTIDE SEQUENCE [LARGE SCALE GENOMIC DNA]</scope>
    <source>
        <strain evidence="3">Zn</strain>
    </source>
</reference>
<dbReference type="Proteomes" id="UP000054321">
    <property type="component" value="Unassembled WGS sequence"/>
</dbReference>
<accession>A0A0C3H0I1</accession>
<keyword evidence="1" id="KW-0732">Signal</keyword>
<evidence type="ECO:0000256" key="1">
    <source>
        <dbReference type="SAM" id="SignalP"/>
    </source>
</evidence>
<feature type="signal peptide" evidence="1">
    <location>
        <begin position="1"/>
        <end position="21"/>
    </location>
</feature>
<proteinExistence type="predicted"/>
<dbReference type="AlphaFoldDB" id="A0A0C3H0I1"/>
<protein>
    <recommendedName>
        <fullName evidence="4">Secreted protein</fullName>
    </recommendedName>
</protein>